<organism evidence="1 2">
    <name type="scientific">Penstemon smallii</name>
    <dbReference type="NCBI Taxonomy" id="265156"/>
    <lineage>
        <taxon>Eukaryota</taxon>
        <taxon>Viridiplantae</taxon>
        <taxon>Streptophyta</taxon>
        <taxon>Embryophyta</taxon>
        <taxon>Tracheophyta</taxon>
        <taxon>Spermatophyta</taxon>
        <taxon>Magnoliopsida</taxon>
        <taxon>eudicotyledons</taxon>
        <taxon>Gunneridae</taxon>
        <taxon>Pentapetalae</taxon>
        <taxon>asterids</taxon>
        <taxon>lamiids</taxon>
        <taxon>Lamiales</taxon>
        <taxon>Plantaginaceae</taxon>
        <taxon>Cheloneae</taxon>
        <taxon>Penstemon</taxon>
    </lineage>
</organism>
<keyword evidence="2" id="KW-1185">Reference proteome</keyword>
<sequence length="57" mass="6152">MPDKRAYLSNDSFKEELLRFDPSAPNENLLIPSSAYCKASSDSSCSLIGSCSSEDSS</sequence>
<protein>
    <submittedName>
        <fullName evidence="1">Uncharacterized protein</fullName>
    </submittedName>
</protein>
<name>A0ABD3UMD8_9LAMI</name>
<reference evidence="1 2" key="1">
    <citation type="submission" date="2024-12" db="EMBL/GenBank/DDBJ databases">
        <title>The unique morphological basis and parallel evolutionary history of personate flowers in Penstemon.</title>
        <authorList>
            <person name="Depatie T.H."/>
            <person name="Wessinger C.A."/>
        </authorList>
    </citation>
    <scope>NUCLEOTIDE SEQUENCE [LARGE SCALE GENOMIC DNA]</scope>
    <source>
        <strain evidence="1">WTNN_2</strain>
        <tissue evidence="1">Leaf</tissue>
    </source>
</reference>
<comment type="caution">
    <text evidence="1">The sequence shown here is derived from an EMBL/GenBank/DDBJ whole genome shotgun (WGS) entry which is preliminary data.</text>
</comment>
<dbReference type="AlphaFoldDB" id="A0ABD3UMD8"/>
<gene>
    <name evidence="1" type="ORF">ACJIZ3_012561</name>
</gene>
<evidence type="ECO:0000313" key="1">
    <source>
        <dbReference type="EMBL" id="KAL3850679.1"/>
    </source>
</evidence>
<dbReference type="Proteomes" id="UP001634393">
    <property type="component" value="Unassembled WGS sequence"/>
</dbReference>
<evidence type="ECO:0000313" key="2">
    <source>
        <dbReference type="Proteomes" id="UP001634393"/>
    </source>
</evidence>
<dbReference type="EMBL" id="JBJXBP010000001">
    <property type="protein sequence ID" value="KAL3850679.1"/>
    <property type="molecule type" value="Genomic_DNA"/>
</dbReference>
<accession>A0ABD3UMD8</accession>
<proteinExistence type="predicted"/>